<proteinExistence type="predicted"/>
<evidence type="ECO:0000256" key="1">
    <source>
        <dbReference type="SAM" id="MobiDB-lite"/>
    </source>
</evidence>
<comment type="caution">
    <text evidence="2">The sequence shown here is derived from an EMBL/GenBank/DDBJ whole genome shotgun (WGS) entry which is preliminary data.</text>
</comment>
<accession>A0ABS6CYG0</accession>
<protein>
    <recommendedName>
        <fullName evidence="4">ATP-binding protein</fullName>
    </recommendedName>
</protein>
<dbReference type="Proteomes" id="UP000720508">
    <property type="component" value="Unassembled WGS sequence"/>
</dbReference>
<sequence>ADSVDTGRTLPTRPSASRAFVDASRPGGLPRRIPPAKAGPPAPVGEGAPGKAAALGNGNGEGHAPADRRAVQPPGQPPLPPRRSRPAARDDAPSPWFASAAAETAPAAEETAESRKPAD</sequence>
<evidence type="ECO:0008006" key="4">
    <source>
        <dbReference type="Google" id="ProtNLM"/>
    </source>
</evidence>
<evidence type="ECO:0000313" key="3">
    <source>
        <dbReference type="Proteomes" id="UP000720508"/>
    </source>
</evidence>
<organism evidence="2 3">
    <name type="scientific">Streptomyces niphimycinicus</name>
    <dbReference type="NCBI Taxonomy" id="2842201"/>
    <lineage>
        <taxon>Bacteria</taxon>
        <taxon>Bacillati</taxon>
        <taxon>Actinomycetota</taxon>
        <taxon>Actinomycetes</taxon>
        <taxon>Kitasatosporales</taxon>
        <taxon>Streptomycetaceae</taxon>
        <taxon>Streptomyces</taxon>
    </lineage>
</organism>
<name>A0ABS6CYG0_9ACTN</name>
<feature type="compositionally biased region" description="Low complexity" evidence="1">
    <location>
        <begin position="44"/>
        <end position="54"/>
    </location>
</feature>
<dbReference type="EMBL" id="JAHLEM010001368">
    <property type="protein sequence ID" value="MBU3871840.1"/>
    <property type="molecule type" value="Genomic_DNA"/>
</dbReference>
<feature type="compositionally biased region" description="Low complexity" evidence="1">
    <location>
        <begin position="93"/>
        <end position="109"/>
    </location>
</feature>
<keyword evidence="3" id="KW-1185">Reference proteome</keyword>
<feature type="region of interest" description="Disordered" evidence="1">
    <location>
        <begin position="1"/>
        <end position="119"/>
    </location>
</feature>
<feature type="non-terminal residue" evidence="2">
    <location>
        <position position="119"/>
    </location>
</feature>
<gene>
    <name evidence="2" type="ORF">KN815_49765</name>
</gene>
<evidence type="ECO:0000313" key="2">
    <source>
        <dbReference type="EMBL" id="MBU3871840.1"/>
    </source>
</evidence>
<feature type="non-terminal residue" evidence="2">
    <location>
        <position position="1"/>
    </location>
</feature>
<reference evidence="2 3" key="1">
    <citation type="submission" date="2021-06" db="EMBL/GenBank/DDBJ databases">
        <authorList>
            <person name="Pan X."/>
        </authorList>
    </citation>
    <scope>NUCLEOTIDE SEQUENCE [LARGE SCALE GENOMIC DNA]</scope>
    <source>
        <strain evidence="2 3">4503</strain>
    </source>
</reference>